<protein>
    <submittedName>
        <fullName evidence="1">Uncharacterized protein</fullName>
    </submittedName>
</protein>
<sequence>MELAPFFHQYIDFKCSKSPVSREIDKFVYYQCEDGGAELFFIESDDVVFPEWNYHLFPEDPHYYKECNWKPILFDKFEEINLYDEQVFLYLLFTINSATSINKINKNNMARDFVKNYSFLQLSRINDFLSISKRDKNKLRNLFFHSFLYSHPVNYETLYAFSISDGDVFHIKSGVLVKDYLNSYYDFFVEHYEEYKNKIPITIDEVISCKKLTSLLLDNIEGTSNGLKFPRENIEDGLIETINNFDVLIDVYNKDKESFYEKLKNSLLGSNRENIFIEFLLQNYVCYILYFDMDEINNFVECFSKERELCGFLINKIFYNPIFIKKILIAQKKNLSSYDRVTCFLDEETISMYSHT</sequence>
<proteinExistence type="predicted"/>
<gene>
    <name evidence="1" type="ORF">XBO1_1900039</name>
</gene>
<organism evidence="1">
    <name type="scientific">Xenorhabdus bovienii str. oregonense</name>
    <dbReference type="NCBI Taxonomy" id="1398202"/>
    <lineage>
        <taxon>Bacteria</taxon>
        <taxon>Pseudomonadati</taxon>
        <taxon>Pseudomonadota</taxon>
        <taxon>Gammaproteobacteria</taxon>
        <taxon>Enterobacterales</taxon>
        <taxon>Morganellaceae</taxon>
        <taxon>Xenorhabdus</taxon>
    </lineage>
</organism>
<dbReference type="Proteomes" id="UP000028483">
    <property type="component" value="Unassembled WGS sequence"/>
</dbReference>
<name>A0A077NTB9_XENBV</name>
<comment type="caution">
    <text evidence="1">The sequence shown here is derived from an EMBL/GenBank/DDBJ whole genome shotgun (WGS) entry which is preliminary data.</text>
</comment>
<dbReference type="AlphaFoldDB" id="A0A077NTB9"/>
<accession>A0A077NTB9</accession>
<reference evidence="1" key="1">
    <citation type="submission" date="2013-07" db="EMBL/GenBank/DDBJ databases">
        <title>Sub-species coevolution in mutualistic symbiosis.</title>
        <authorList>
            <person name="Murfin K."/>
            <person name="Klassen J."/>
            <person name="Lee M."/>
            <person name="Forst S."/>
            <person name="Stock P."/>
            <person name="Goodrich-Blair H."/>
        </authorList>
    </citation>
    <scope>NUCLEOTIDE SEQUENCE [LARGE SCALE GENOMIC DNA]</scope>
    <source>
        <strain evidence="1">Oregonense</strain>
    </source>
</reference>
<dbReference type="EMBL" id="CBSX010000102">
    <property type="protein sequence ID" value="CDH05422.1"/>
    <property type="molecule type" value="Genomic_DNA"/>
</dbReference>
<dbReference type="HOGENOM" id="CLU_755895_0_0_6"/>
<dbReference type="RefSeq" id="WP_038255982.1">
    <property type="nucleotide sequence ID" value="NZ_CAWLUU010000164.1"/>
</dbReference>
<evidence type="ECO:0000313" key="1">
    <source>
        <dbReference type="EMBL" id="CDH05422.1"/>
    </source>
</evidence>